<dbReference type="EMBL" id="JBIMZQ010000022">
    <property type="protein sequence ID" value="KAL3665006.1"/>
    <property type="molecule type" value="Genomic_DNA"/>
</dbReference>
<dbReference type="Gene3D" id="1.20.120.350">
    <property type="entry name" value="Voltage-gated potassium channels. Chain C"/>
    <property type="match status" value="1"/>
</dbReference>
<organism evidence="7 8">
    <name type="scientific">Phytophthora oleae</name>
    <dbReference type="NCBI Taxonomy" id="2107226"/>
    <lineage>
        <taxon>Eukaryota</taxon>
        <taxon>Sar</taxon>
        <taxon>Stramenopiles</taxon>
        <taxon>Oomycota</taxon>
        <taxon>Peronosporomycetes</taxon>
        <taxon>Peronosporales</taxon>
        <taxon>Peronosporaceae</taxon>
        <taxon>Phytophthora</taxon>
    </lineage>
</organism>
<keyword evidence="4 5" id="KW-0472">Membrane</keyword>
<keyword evidence="2 5" id="KW-0812">Transmembrane</keyword>
<accession>A0ABD3FH36</accession>
<keyword evidence="3 5" id="KW-1133">Transmembrane helix</keyword>
<name>A0ABD3FH36_9STRA</name>
<dbReference type="InterPro" id="IPR027359">
    <property type="entry name" value="Volt_channel_dom_sf"/>
</dbReference>
<proteinExistence type="predicted"/>
<evidence type="ECO:0000256" key="1">
    <source>
        <dbReference type="ARBA" id="ARBA00004141"/>
    </source>
</evidence>
<dbReference type="SUPFAM" id="SSF81324">
    <property type="entry name" value="Voltage-gated potassium channels"/>
    <property type="match status" value="1"/>
</dbReference>
<gene>
    <name evidence="7" type="ORF">V7S43_010181</name>
</gene>
<feature type="transmembrane region" description="Helical" evidence="5">
    <location>
        <begin position="119"/>
        <end position="144"/>
    </location>
</feature>
<evidence type="ECO:0000256" key="4">
    <source>
        <dbReference type="ARBA" id="ARBA00023136"/>
    </source>
</evidence>
<feature type="transmembrane region" description="Helical" evidence="5">
    <location>
        <begin position="58"/>
        <end position="79"/>
    </location>
</feature>
<evidence type="ECO:0000259" key="6">
    <source>
        <dbReference type="Pfam" id="PF00520"/>
    </source>
</evidence>
<dbReference type="GO" id="GO:0016020">
    <property type="term" value="C:membrane"/>
    <property type="evidence" value="ECO:0007669"/>
    <property type="project" value="UniProtKB-SubCell"/>
</dbReference>
<evidence type="ECO:0000313" key="7">
    <source>
        <dbReference type="EMBL" id="KAL3665006.1"/>
    </source>
</evidence>
<evidence type="ECO:0000313" key="8">
    <source>
        <dbReference type="Proteomes" id="UP001632037"/>
    </source>
</evidence>
<comment type="subcellular location">
    <subcellularLocation>
        <location evidence="1">Membrane</location>
        <topology evidence="1">Multi-pass membrane protein</topology>
    </subcellularLocation>
</comment>
<dbReference type="AlphaFoldDB" id="A0ABD3FH36"/>
<reference evidence="7 8" key="1">
    <citation type="submission" date="2024-09" db="EMBL/GenBank/DDBJ databases">
        <title>Genome sequencing and assembly of Phytophthora oleae, isolate VK10A, causative agent of rot of olive drupes.</title>
        <authorList>
            <person name="Conti Taguali S."/>
            <person name="Riolo M."/>
            <person name="La Spada F."/>
            <person name="Cacciola S.O."/>
            <person name="Dionisio G."/>
        </authorList>
    </citation>
    <scope>NUCLEOTIDE SEQUENCE [LARGE SCALE GENOMIC DNA]</scope>
    <source>
        <strain evidence="7 8">VK10A</strain>
    </source>
</reference>
<dbReference type="Proteomes" id="UP001632037">
    <property type="component" value="Unassembled WGS sequence"/>
</dbReference>
<evidence type="ECO:0000256" key="3">
    <source>
        <dbReference type="ARBA" id="ARBA00022989"/>
    </source>
</evidence>
<dbReference type="Pfam" id="PF00520">
    <property type="entry name" value="Ion_trans"/>
    <property type="match status" value="1"/>
</dbReference>
<comment type="caution">
    <text evidence="7">The sequence shown here is derived from an EMBL/GenBank/DDBJ whole genome shotgun (WGS) entry which is preliminary data.</text>
</comment>
<evidence type="ECO:0000256" key="2">
    <source>
        <dbReference type="ARBA" id="ARBA00022692"/>
    </source>
</evidence>
<keyword evidence="8" id="KW-1185">Reference proteome</keyword>
<protein>
    <recommendedName>
        <fullName evidence="6">Ion transport domain-containing protein</fullName>
    </recommendedName>
</protein>
<feature type="domain" description="Ion transport" evidence="6">
    <location>
        <begin position="69"/>
        <end position="143"/>
    </location>
</feature>
<dbReference type="InterPro" id="IPR005821">
    <property type="entry name" value="Ion_trans_dom"/>
</dbReference>
<sequence length="145" mass="16221">MSDDMSAEVQRGAYRGVRYPTGGLRPRRGSRRPPPTKIGDLHVWTLKERLQAFLDGPVGIVIEAVNVVLSLVLVTVAIADTYYDPELDEDSQTYQVFEVLCTVLFEVDYVMHLFAAQNFLGYFLAPVSIVDFVTIVPVLLGYAYC</sequence>
<evidence type="ECO:0000256" key="5">
    <source>
        <dbReference type="SAM" id="Phobius"/>
    </source>
</evidence>